<feature type="domain" description="Helix-hairpin-helix DNA-binding motif class 1" evidence="2">
    <location>
        <begin position="44"/>
        <end position="63"/>
    </location>
</feature>
<evidence type="ECO:0000259" key="2">
    <source>
        <dbReference type="SMART" id="SM00278"/>
    </source>
</evidence>
<dbReference type="PANTHER" id="PTHR21180">
    <property type="entry name" value="ENDONUCLEASE/EXONUCLEASE/PHOSPHATASE FAMILY DOMAIN-CONTAINING PROTEIN 1"/>
    <property type="match status" value="1"/>
</dbReference>
<dbReference type="RefSeq" id="WP_349758974.1">
    <property type="nucleotide sequence ID" value="NZ_JBEGCI010000010.1"/>
</dbReference>
<dbReference type="PANTHER" id="PTHR21180:SF32">
    <property type="entry name" value="ENDONUCLEASE_EXONUCLEASE_PHOSPHATASE FAMILY DOMAIN-CONTAINING PROTEIN 1"/>
    <property type="match status" value="1"/>
</dbReference>
<evidence type="ECO:0000313" key="3">
    <source>
        <dbReference type="EMBL" id="MEQ6889443.1"/>
    </source>
</evidence>
<keyword evidence="4" id="KW-1185">Reference proteome</keyword>
<evidence type="ECO:0000256" key="1">
    <source>
        <dbReference type="SAM" id="SignalP"/>
    </source>
</evidence>
<organism evidence="3 4">
    <name type="scientific">Halomonas pelophila</name>
    <dbReference type="NCBI Taxonomy" id="3151122"/>
    <lineage>
        <taxon>Bacteria</taxon>
        <taxon>Pseudomonadati</taxon>
        <taxon>Pseudomonadota</taxon>
        <taxon>Gammaproteobacteria</taxon>
        <taxon>Oceanospirillales</taxon>
        <taxon>Halomonadaceae</taxon>
        <taxon>Halomonas</taxon>
    </lineage>
</organism>
<protein>
    <submittedName>
        <fullName evidence="3">Helix-hairpin-helix domain-containing protein</fullName>
    </submittedName>
</protein>
<evidence type="ECO:0000313" key="4">
    <source>
        <dbReference type="Proteomes" id="UP001472978"/>
    </source>
</evidence>
<dbReference type="NCBIfam" id="TIGR00426">
    <property type="entry name" value="competence protein ComEA helix-hairpin-helix repeat region"/>
    <property type="match status" value="1"/>
</dbReference>
<comment type="caution">
    <text evidence="3">The sequence shown here is derived from an EMBL/GenBank/DDBJ whole genome shotgun (WGS) entry which is preliminary data.</text>
</comment>
<feature type="domain" description="Helix-hairpin-helix DNA-binding motif class 1" evidence="2">
    <location>
        <begin position="74"/>
        <end position="93"/>
    </location>
</feature>
<gene>
    <name evidence="3" type="ORF">ABE957_12235</name>
</gene>
<keyword evidence="1" id="KW-0732">Signal</keyword>
<dbReference type="Pfam" id="PF12836">
    <property type="entry name" value="HHH_3"/>
    <property type="match status" value="1"/>
</dbReference>
<feature type="signal peptide" evidence="1">
    <location>
        <begin position="1"/>
        <end position="30"/>
    </location>
</feature>
<sequence length="96" mass="9938">MTNVLKTRLSCLLLTMLLGLAPLVASQALAQEMSPIDINAADAALLAELPGIGPSKASAIVEDREANGPYESAEDLTRVSGIGEVTVEGLADQVTF</sequence>
<dbReference type="Gene3D" id="1.10.150.280">
    <property type="entry name" value="AF1531-like domain"/>
    <property type="match status" value="1"/>
</dbReference>
<proteinExistence type="predicted"/>
<dbReference type="EMBL" id="JBEGCI010000010">
    <property type="protein sequence ID" value="MEQ6889443.1"/>
    <property type="molecule type" value="Genomic_DNA"/>
</dbReference>
<dbReference type="InterPro" id="IPR003583">
    <property type="entry name" value="Hlx-hairpin-Hlx_DNA-bd_motif"/>
</dbReference>
<name>A0ABV1N6T6_9GAMM</name>
<accession>A0ABV1N6T6</accession>
<dbReference type="InterPro" id="IPR004509">
    <property type="entry name" value="Competence_ComEA_HhH"/>
</dbReference>
<dbReference type="InterPro" id="IPR051675">
    <property type="entry name" value="Endo/Exo/Phosphatase_dom_1"/>
</dbReference>
<dbReference type="SMART" id="SM00278">
    <property type="entry name" value="HhH1"/>
    <property type="match status" value="2"/>
</dbReference>
<reference evidence="3 4" key="1">
    <citation type="submission" date="2024-05" db="EMBL/GenBank/DDBJ databases">
        <title>Halomonas sp. CS7 16S ribosomal RNA gene Genome sequencing and assembly.</title>
        <authorList>
            <person name="Yook S."/>
        </authorList>
    </citation>
    <scope>NUCLEOTIDE SEQUENCE [LARGE SCALE GENOMIC DNA]</scope>
    <source>
        <strain evidence="3 4">CS7</strain>
    </source>
</reference>
<feature type="chain" id="PRO_5047339913" evidence="1">
    <location>
        <begin position="31"/>
        <end position="96"/>
    </location>
</feature>
<dbReference type="SUPFAM" id="SSF47781">
    <property type="entry name" value="RuvA domain 2-like"/>
    <property type="match status" value="1"/>
</dbReference>
<dbReference type="InterPro" id="IPR010994">
    <property type="entry name" value="RuvA_2-like"/>
</dbReference>
<dbReference type="Proteomes" id="UP001472978">
    <property type="component" value="Unassembled WGS sequence"/>
</dbReference>